<reference evidence="3" key="2">
    <citation type="submission" date="2015-02" db="UniProtKB">
        <authorList>
            <consortium name="EnsemblMetazoa"/>
        </authorList>
    </citation>
    <scope>IDENTIFICATION</scope>
</reference>
<dbReference type="PhylomeDB" id="T1JHT9"/>
<dbReference type="PANTHER" id="PTHR10075:SF14">
    <property type="entry name" value="CELL ADHESION MOLECULE DSCAM2-RELATED"/>
    <property type="match status" value="1"/>
</dbReference>
<evidence type="ECO:0000313" key="3">
    <source>
        <dbReference type="EnsemblMetazoa" id="SMAR013420-PA"/>
    </source>
</evidence>
<dbReference type="InterPro" id="IPR003599">
    <property type="entry name" value="Ig_sub"/>
</dbReference>
<dbReference type="PANTHER" id="PTHR10075">
    <property type="entry name" value="BASIGIN RELATED"/>
    <property type="match status" value="1"/>
</dbReference>
<dbReference type="SUPFAM" id="SSF48726">
    <property type="entry name" value="Immunoglobulin"/>
    <property type="match status" value="1"/>
</dbReference>
<evidence type="ECO:0000259" key="2">
    <source>
        <dbReference type="PROSITE" id="PS50835"/>
    </source>
</evidence>
<dbReference type="SMART" id="SM00408">
    <property type="entry name" value="IGc2"/>
    <property type="match status" value="1"/>
</dbReference>
<dbReference type="EnsemblMetazoa" id="SMAR013420-RA">
    <property type="protein sequence ID" value="SMAR013420-PA"/>
    <property type="gene ID" value="SMAR013420"/>
</dbReference>
<dbReference type="GO" id="GO:0005886">
    <property type="term" value="C:plasma membrane"/>
    <property type="evidence" value="ECO:0007669"/>
    <property type="project" value="TreeGrafter"/>
</dbReference>
<dbReference type="EMBL" id="JH432213">
    <property type="status" value="NOT_ANNOTATED_CDS"/>
    <property type="molecule type" value="Genomic_DNA"/>
</dbReference>
<keyword evidence="1" id="KW-0393">Immunoglobulin domain</keyword>
<dbReference type="Proteomes" id="UP000014500">
    <property type="component" value="Unassembled WGS sequence"/>
</dbReference>
<dbReference type="Pfam" id="PF07679">
    <property type="entry name" value="I-set"/>
    <property type="match status" value="1"/>
</dbReference>
<evidence type="ECO:0000313" key="4">
    <source>
        <dbReference type="Proteomes" id="UP000014500"/>
    </source>
</evidence>
<dbReference type="GO" id="GO:0070593">
    <property type="term" value="P:dendrite self-avoidance"/>
    <property type="evidence" value="ECO:0007669"/>
    <property type="project" value="TreeGrafter"/>
</dbReference>
<dbReference type="eggNOG" id="KOG4228">
    <property type="taxonomic scope" value="Eukaryota"/>
</dbReference>
<dbReference type="InterPro" id="IPR007110">
    <property type="entry name" value="Ig-like_dom"/>
</dbReference>
<evidence type="ECO:0000256" key="1">
    <source>
        <dbReference type="ARBA" id="ARBA00023319"/>
    </source>
</evidence>
<dbReference type="GO" id="GO:0098632">
    <property type="term" value="F:cell-cell adhesion mediator activity"/>
    <property type="evidence" value="ECO:0007669"/>
    <property type="project" value="TreeGrafter"/>
</dbReference>
<protein>
    <recommendedName>
        <fullName evidence="2">Ig-like domain-containing protein</fullName>
    </recommendedName>
</protein>
<organism evidence="3 4">
    <name type="scientific">Strigamia maritima</name>
    <name type="common">European centipede</name>
    <name type="synonym">Geophilus maritimus</name>
    <dbReference type="NCBI Taxonomy" id="126957"/>
    <lineage>
        <taxon>Eukaryota</taxon>
        <taxon>Metazoa</taxon>
        <taxon>Ecdysozoa</taxon>
        <taxon>Arthropoda</taxon>
        <taxon>Myriapoda</taxon>
        <taxon>Chilopoda</taxon>
        <taxon>Pleurostigmophora</taxon>
        <taxon>Geophilomorpha</taxon>
        <taxon>Linotaeniidae</taxon>
        <taxon>Strigamia</taxon>
    </lineage>
</organism>
<dbReference type="FunFam" id="2.60.40.10:FF:000023">
    <property type="entry name" value="receptor-type tyrosine-protein phosphatase delta isoform X2"/>
    <property type="match status" value="1"/>
</dbReference>
<proteinExistence type="predicted"/>
<name>T1JHT9_STRMM</name>
<dbReference type="AlphaFoldDB" id="T1JHT9"/>
<dbReference type="GO" id="GO:0007156">
    <property type="term" value="P:homophilic cell adhesion via plasma membrane adhesion molecules"/>
    <property type="evidence" value="ECO:0007669"/>
    <property type="project" value="TreeGrafter"/>
</dbReference>
<dbReference type="STRING" id="126957.T1JHT9"/>
<keyword evidence="4" id="KW-1185">Reference proteome</keyword>
<reference evidence="4" key="1">
    <citation type="submission" date="2011-05" db="EMBL/GenBank/DDBJ databases">
        <authorList>
            <person name="Richards S.R."/>
            <person name="Qu J."/>
            <person name="Jiang H."/>
            <person name="Jhangiani S.N."/>
            <person name="Agravi P."/>
            <person name="Goodspeed R."/>
            <person name="Gross S."/>
            <person name="Mandapat C."/>
            <person name="Jackson L."/>
            <person name="Mathew T."/>
            <person name="Pu L."/>
            <person name="Thornton R."/>
            <person name="Saada N."/>
            <person name="Wilczek-Boney K.B."/>
            <person name="Lee S."/>
            <person name="Kovar C."/>
            <person name="Wu Y."/>
            <person name="Scherer S.E."/>
            <person name="Worley K.C."/>
            <person name="Muzny D.M."/>
            <person name="Gibbs R."/>
        </authorList>
    </citation>
    <scope>NUCLEOTIDE SEQUENCE</scope>
    <source>
        <strain evidence="4">Brora</strain>
    </source>
</reference>
<dbReference type="InterPro" id="IPR003598">
    <property type="entry name" value="Ig_sub2"/>
</dbReference>
<dbReference type="GO" id="GO:0030424">
    <property type="term" value="C:axon"/>
    <property type="evidence" value="ECO:0007669"/>
    <property type="project" value="TreeGrafter"/>
</dbReference>
<dbReference type="GO" id="GO:0007411">
    <property type="term" value="P:axon guidance"/>
    <property type="evidence" value="ECO:0007669"/>
    <property type="project" value="TreeGrafter"/>
</dbReference>
<sequence length="181" mass="20186">MEAAFVCIQSSFYSYQFNHPDVWRSVLCAVWPLASCVCRGTLWDAVAMDKDPPEILIRPQDQTVATGGIVSFFCSAIGNPKPQIEWRKNGKRVSNVRYMVIEMPNGSVLRIEPVRVTRDEAKYECVAENGAGDAVSAEAVLTVHDGRLLVSLESRISNLESRFVSIIQCIIARNYKTMALN</sequence>
<dbReference type="SMART" id="SM00409">
    <property type="entry name" value="IG"/>
    <property type="match status" value="1"/>
</dbReference>
<accession>T1JHT9</accession>
<dbReference type="HOGENOM" id="CLU_1490836_0_0_1"/>
<dbReference type="InterPro" id="IPR013783">
    <property type="entry name" value="Ig-like_fold"/>
</dbReference>
<dbReference type="Gene3D" id="2.60.40.10">
    <property type="entry name" value="Immunoglobulins"/>
    <property type="match status" value="1"/>
</dbReference>
<dbReference type="InterPro" id="IPR036179">
    <property type="entry name" value="Ig-like_dom_sf"/>
</dbReference>
<dbReference type="PROSITE" id="PS50835">
    <property type="entry name" value="IG_LIKE"/>
    <property type="match status" value="1"/>
</dbReference>
<feature type="domain" description="Ig-like" evidence="2">
    <location>
        <begin position="53"/>
        <end position="142"/>
    </location>
</feature>
<dbReference type="InterPro" id="IPR013098">
    <property type="entry name" value="Ig_I-set"/>
</dbReference>